<dbReference type="InterPro" id="IPR001424">
    <property type="entry name" value="SOD_Cu_Zn_dom"/>
</dbReference>
<dbReference type="AlphaFoldDB" id="A0A2A2WMX9"/>
<sequence>MTAQNRPGQTVPDQTVHAQTVPTLRRARRGSAFVALTAAAVLAASCGTGEDSPAAEGTTTPQDTATTADAGAGGGEQGDRAFATAELTDPEGGPLGTVEFVEAEGGTLVTVEASGLEPGFHGLHIHTTGLCEPDSANPNDPEERGAFLSAGGHLAGPGGGAGHPEHAGDLPPLYVAGDGTARLTTLTDRLDRELLLDDDGSAVMIHEDPDNLAHIPERYAPDGPDEDTLMAGDGGSRIACGVVVG</sequence>
<dbReference type="InterPro" id="IPR024134">
    <property type="entry name" value="SOD_Cu/Zn_/chaperone"/>
</dbReference>
<gene>
    <name evidence="6" type="ORF">CEY15_12665</name>
</gene>
<feature type="compositionally biased region" description="Low complexity" evidence="4">
    <location>
        <begin position="55"/>
        <end position="70"/>
    </location>
</feature>
<keyword evidence="3" id="KW-0862">Zinc</keyword>
<dbReference type="Gene3D" id="2.60.40.200">
    <property type="entry name" value="Superoxide dismutase, copper/zinc binding domain"/>
    <property type="match status" value="1"/>
</dbReference>
<organism evidence="6 7">
    <name type="scientific">Dietzia natronolimnaea</name>
    <dbReference type="NCBI Taxonomy" id="161920"/>
    <lineage>
        <taxon>Bacteria</taxon>
        <taxon>Bacillati</taxon>
        <taxon>Actinomycetota</taxon>
        <taxon>Actinomycetes</taxon>
        <taxon>Mycobacteriales</taxon>
        <taxon>Dietziaceae</taxon>
        <taxon>Dietzia</taxon>
    </lineage>
</organism>
<evidence type="ECO:0000313" key="6">
    <source>
        <dbReference type="EMBL" id="PAY22557.1"/>
    </source>
</evidence>
<dbReference type="Pfam" id="PF00080">
    <property type="entry name" value="Sod_Cu"/>
    <property type="match status" value="1"/>
</dbReference>
<evidence type="ECO:0000313" key="7">
    <source>
        <dbReference type="Proteomes" id="UP000218810"/>
    </source>
</evidence>
<dbReference type="RefSeq" id="WP_095718751.1">
    <property type="nucleotide sequence ID" value="NZ_NTGA01000022.1"/>
</dbReference>
<dbReference type="OrthoDB" id="9792957at2"/>
<comment type="catalytic activity">
    <reaction evidence="3">
        <text>2 superoxide + 2 H(+) = H2O2 + O2</text>
        <dbReference type="Rhea" id="RHEA:20696"/>
        <dbReference type="ChEBI" id="CHEBI:15378"/>
        <dbReference type="ChEBI" id="CHEBI:15379"/>
        <dbReference type="ChEBI" id="CHEBI:16240"/>
        <dbReference type="ChEBI" id="CHEBI:18421"/>
        <dbReference type="EC" id="1.15.1.1"/>
    </reaction>
</comment>
<keyword evidence="3" id="KW-0186">Copper</keyword>
<evidence type="ECO:0000256" key="4">
    <source>
        <dbReference type="SAM" id="MobiDB-lite"/>
    </source>
</evidence>
<feature type="region of interest" description="Disordered" evidence="4">
    <location>
        <begin position="133"/>
        <end position="170"/>
    </location>
</feature>
<comment type="function">
    <text evidence="2">Destroys radicals which are normally produced within the cells and which are toxic to biological systems. May play a role in favoring mycobacterial survival in phagocytes.</text>
</comment>
<dbReference type="GO" id="GO:0004784">
    <property type="term" value="F:superoxide dismutase activity"/>
    <property type="evidence" value="ECO:0007669"/>
    <property type="project" value="UniProtKB-EC"/>
</dbReference>
<protein>
    <recommendedName>
        <fullName evidence="3">Superoxide dismutase [Cu-Zn]</fullName>
        <ecNumber evidence="3">1.15.1.1</ecNumber>
    </recommendedName>
</protein>
<dbReference type="InterPro" id="IPR036423">
    <property type="entry name" value="SOD-like_Cu/Zn_dom_sf"/>
</dbReference>
<comment type="similarity">
    <text evidence="1 3">Belongs to the Cu-Zn superoxide dismutase family.</text>
</comment>
<dbReference type="EMBL" id="NTGA01000022">
    <property type="protein sequence ID" value="PAY22557.1"/>
    <property type="molecule type" value="Genomic_DNA"/>
</dbReference>
<keyword evidence="3" id="KW-0479">Metal-binding</keyword>
<keyword evidence="3" id="KW-0560">Oxidoreductase</keyword>
<evidence type="ECO:0000256" key="2">
    <source>
        <dbReference type="ARBA" id="ARBA00024900"/>
    </source>
</evidence>
<comment type="cofactor">
    <cofactor evidence="3">
        <name>Cu cation</name>
        <dbReference type="ChEBI" id="CHEBI:23378"/>
    </cofactor>
    <text evidence="3">Binds 1 copper ion per subunit.</text>
</comment>
<reference evidence="7" key="1">
    <citation type="submission" date="2017-09" db="EMBL/GenBank/DDBJ databases">
        <authorList>
            <person name="Zhang Y."/>
            <person name="Huang X."/>
            <person name="Liu J."/>
            <person name="Lu L."/>
            <person name="Peng K."/>
        </authorList>
    </citation>
    <scope>NUCLEOTIDE SEQUENCE [LARGE SCALE GENOMIC DNA]</scope>
    <source>
        <strain evidence="7">S-XJ-1</strain>
    </source>
</reference>
<comment type="caution">
    <text evidence="6">The sequence shown here is derived from an EMBL/GenBank/DDBJ whole genome shotgun (WGS) entry which is preliminary data.</text>
</comment>
<evidence type="ECO:0000256" key="3">
    <source>
        <dbReference type="RuleBase" id="RU000393"/>
    </source>
</evidence>
<dbReference type="PANTHER" id="PTHR10003">
    <property type="entry name" value="SUPEROXIDE DISMUTASE CU-ZN -RELATED"/>
    <property type="match status" value="1"/>
</dbReference>
<dbReference type="PROSITE" id="PS00332">
    <property type="entry name" value="SOD_CU_ZN_2"/>
    <property type="match status" value="1"/>
</dbReference>
<dbReference type="Proteomes" id="UP000218810">
    <property type="component" value="Unassembled WGS sequence"/>
</dbReference>
<dbReference type="EC" id="1.15.1.1" evidence="3"/>
<proteinExistence type="inferred from homology"/>
<accession>A0A2A2WMX9</accession>
<dbReference type="GO" id="GO:0005507">
    <property type="term" value="F:copper ion binding"/>
    <property type="evidence" value="ECO:0007669"/>
    <property type="project" value="InterPro"/>
</dbReference>
<feature type="compositionally biased region" description="Gly residues" evidence="4">
    <location>
        <begin position="153"/>
        <end position="162"/>
    </location>
</feature>
<keyword evidence="7" id="KW-1185">Reference proteome</keyword>
<name>A0A2A2WMX9_9ACTN</name>
<feature type="region of interest" description="Disordered" evidence="4">
    <location>
        <begin position="47"/>
        <end position="78"/>
    </location>
</feature>
<dbReference type="SUPFAM" id="SSF49329">
    <property type="entry name" value="Cu,Zn superoxide dismutase-like"/>
    <property type="match status" value="1"/>
</dbReference>
<comment type="cofactor">
    <cofactor evidence="3">
        <name>Zn(2+)</name>
        <dbReference type="ChEBI" id="CHEBI:29105"/>
    </cofactor>
    <text evidence="3">Binds 1 zinc ion per subunit.</text>
</comment>
<feature type="domain" description="Superoxide dismutase copper/zinc binding" evidence="5">
    <location>
        <begin position="96"/>
        <end position="243"/>
    </location>
</feature>
<dbReference type="InterPro" id="IPR018152">
    <property type="entry name" value="SOD_Cu/Zn_BS"/>
</dbReference>
<evidence type="ECO:0000259" key="5">
    <source>
        <dbReference type="Pfam" id="PF00080"/>
    </source>
</evidence>
<evidence type="ECO:0000256" key="1">
    <source>
        <dbReference type="ARBA" id="ARBA00010457"/>
    </source>
</evidence>